<reference evidence="2" key="2">
    <citation type="submission" date="2020-09" db="EMBL/GenBank/DDBJ databases">
        <authorList>
            <person name="Sun Q."/>
            <person name="Kim S."/>
        </authorList>
    </citation>
    <scope>NUCLEOTIDE SEQUENCE</scope>
    <source>
        <strain evidence="2">KCTC 32337</strain>
    </source>
</reference>
<feature type="compositionally biased region" description="Basic and acidic residues" evidence="1">
    <location>
        <begin position="33"/>
        <end position="47"/>
    </location>
</feature>
<gene>
    <name evidence="2" type="ORF">GCM10011274_29260</name>
</gene>
<comment type="caution">
    <text evidence="2">The sequence shown here is derived from an EMBL/GenBank/DDBJ whole genome shotgun (WGS) entry which is preliminary data.</text>
</comment>
<dbReference type="Proteomes" id="UP000622604">
    <property type="component" value="Unassembled WGS sequence"/>
</dbReference>
<proteinExistence type="predicted"/>
<evidence type="ECO:0000313" key="2">
    <source>
        <dbReference type="EMBL" id="GGZ68771.1"/>
    </source>
</evidence>
<name>A0A8H9M1N3_9ALTE</name>
<protein>
    <recommendedName>
        <fullName evidence="4">DUF2986 domain-containing protein</fullName>
    </recommendedName>
</protein>
<evidence type="ECO:0008006" key="4">
    <source>
        <dbReference type="Google" id="ProtNLM"/>
    </source>
</evidence>
<dbReference type="Pfam" id="PF11661">
    <property type="entry name" value="DUF2986"/>
    <property type="match status" value="1"/>
</dbReference>
<dbReference type="RefSeq" id="WP_191866414.1">
    <property type="nucleotide sequence ID" value="NZ_BMZC01000007.1"/>
</dbReference>
<evidence type="ECO:0000313" key="3">
    <source>
        <dbReference type="Proteomes" id="UP000622604"/>
    </source>
</evidence>
<organism evidence="2 3">
    <name type="scientific">Paraglaciecola chathamensis</name>
    <dbReference type="NCBI Taxonomy" id="368405"/>
    <lineage>
        <taxon>Bacteria</taxon>
        <taxon>Pseudomonadati</taxon>
        <taxon>Pseudomonadota</taxon>
        <taxon>Gammaproteobacteria</taxon>
        <taxon>Alteromonadales</taxon>
        <taxon>Alteromonadaceae</taxon>
        <taxon>Paraglaciecola</taxon>
    </lineage>
</organism>
<evidence type="ECO:0000256" key="1">
    <source>
        <dbReference type="SAM" id="MobiDB-lite"/>
    </source>
</evidence>
<reference evidence="2" key="1">
    <citation type="journal article" date="2014" name="Int. J. Syst. Evol. Microbiol.">
        <title>Complete genome sequence of Corynebacterium casei LMG S-19264T (=DSM 44701T), isolated from a smear-ripened cheese.</title>
        <authorList>
            <consortium name="US DOE Joint Genome Institute (JGI-PGF)"/>
            <person name="Walter F."/>
            <person name="Albersmeier A."/>
            <person name="Kalinowski J."/>
            <person name="Ruckert C."/>
        </authorList>
    </citation>
    <scope>NUCLEOTIDE SEQUENCE</scope>
    <source>
        <strain evidence="2">KCTC 32337</strain>
    </source>
</reference>
<dbReference type="EMBL" id="BMZC01000007">
    <property type="protein sequence ID" value="GGZ68771.1"/>
    <property type="molecule type" value="Genomic_DNA"/>
</dbReference>
<accession>A0A8H9M1N3</accession>
<sequence length="67" mass="7533">MNRKKKLTQIHKKRVKAVAAKNSGKKKSGYVSKAERAKLEAAAEAEHSTQAPEQNQDQDQDQDQDQN</sequence>
<feature type="compositionally biased region" description="Acidic residues" evidence="1">
    <location>
        <begin position="56"/>
        <end position="67"/>
    </location>
</feature>
<dbReference type="InterPro" id="IPR021677">
    <property type="entry name" value="DUF2986"/>
</dbReference>
<feature type="region of interest" description="Disordered" evidence="1">
    <location>
        <begin position="1"/>
        <end position="67"/>
    </location>
</feature>
<dbReference type="AlphaFoldDB" id="A0A8H9M1N3"/>
<feature type="compositionally biased region" description="Basic residues" evidence="1">
    <location>
        <begin position="1"/>
        <end position="16"/>
    </location>
</feature>